<dbReference type="EMBL" id="PVNG01000010">
    <property type="protein sequence ID" value="PRX63749.1"/>
    <property type="molecule type" value="Genomic_DNA"/>
</dbReference>
<evidence type="ECO:0000313" key="2">
    <source>
        <dbReference type="EMBL" id="PRX63749.1"/>
    </source>
</evidence>
<protein>
    <recommendedName>
        <fullName evidence="4">SH3 domain-containing protein</fullName>
    </recommendedName>
</protein>
<gene>
    <name evidence="2" type="ORF">B0I32_110201</name>
</gene>
<reference evidence="2 3" key="1">
    <citation type="submission" date="2018-03" db="EMBL/GenBank/DDBJ databases">
        <title>Genomic Encyclopedia of Type Strains, Phase III (KMG-III): the genomes of soil and plant-associated and newly described type strains.</title>
        <authorList>
            <person name="Whitman W."/>
        </authorList>
    </citation>
    <scope>NUCLEOTIDE SEQUENCE [LARGE SCALE GENOMIC DNA]</scope>
    <source>
        <strain evidence="2 3">CGMCC 4.7104</strain>
    </source>
</reference>
<feature type="signal peptide" evidence="1">
    <location>
        <begin position="1"/>
        <end position="30"/>
    </location>
</feature>
<sequence length="130" mass="14171">MRFAAKAVGMLVTTGAIMTAALVNASAASAVPPPCAGYATSNLDGGYGVMKGSYNLKKGPYAGHCANVARLGSGRVMYFHCWVKNRHGHLWVFGRVKGTRTYGWMSIDNFRTIRHTNYETCRANADRDHL</sequence>
<dbReference type="Proteomes" id="UP000238312">
    <property type="component" value="Unassembled WGS sequence"/>
</dbReference>
<dbReference type="RefSeq" id="WP_146178290.1">
    <property type="nucleotide sequence ID" value="NZ_PVNG01000010.1"/>
</dbReference>
<feature type="chain" id="PRO_5015528958" description="SH3 domain-containing protein" evidence="1">
    <location>
        <begin position="31"/>
        <end position="130"/>
    </location>
</feature>
<keyword evidence="3" id="KW-1185">Reference proteome</keyword>
<proteinExistence type="predicted"/>
<evidence type="ECO:0008006" key="4">
    <source>
        <dbReference type="Google" id="ProtNLM"/>
    </source>
</evidence>
<comment type="caution">
    <text evidence="2">The sequence shown here is derived from an EMBL/GenBank/DDBJ whole genome shotgun (WGS) entry which is preliminary data.</text>
</comment>
<evidence type="ECO:0000256" key="1">
    <source>
        <dbReference type="SAM" id="SignalP"/>
    </source>
</evidence>
<keyword evidence="1" id="KW-0732">Signal</keyword>
<accession>A0A2T0MXC5</accession>
<organism evidence="2 3">
    <name type="scientific">Nonomuraea fuscirosea</name>
    <dbReference type="NCBI Taxonomy" id="1291556"/>
    <lineage>
        <taxon>Bacteria</taxon>
        <taxon>Bacillati</taxon>
        <taxon>Actinomycetota</taxon>
        <taxon>Actinomycetes</taxon>
        <taxon>Streptosporangiales</taxon>
        <taxon>Streptosporangiaceae</taxon>
        <taxon>Nonomuraea</taxon>
    </lineage>
</organism>
<dbReference type="AlphaFoldDB" id="A0A2T0MXC5"/>
<dbReference type="OrthoDB" id="9815928at2"/>
<name>A0A2T0MXC5_9ACTN</name>
<evidence type="ECO:0000313" key="3">
    <source>
        <dbReference type="Proteomes" id="UP000238312"/>
    </source>
</evidence>